<dbReference type="Pfam" id="PF00528">
    <property type="entry name" value="BPD_transp_1"/>
    <property type="match status" value="1"/>
</dbReference>
<feature type="transmembrane region" description="Helical" evidence="8">
    <location>
        <begin position="346"/>
        <end position="370"/>
    </location>
</feature>
<feature type="transmembrane region" description="Helical" evidence="8">
    <location>
        <begin position="257"/>
        <end position="275"/>
    </location>
</feature>
<feature type="transmembrane region" description="Helical" evidence="8">
    <location>
        <begin position="107"/>
        <end position="125"/>
    </location>
</feature>
<evidence type="ECO:0000256" key="8">
    <source>
        <dbReference type="RuleBase" id="RU363032"/>
    </source>
</evidence>
<feature type="transmembrane region" description="Helical" evidence="8">
    <location>
        <begin position="202"/>
        <end position="224"/>
    </location>
</feature>
<dbReference type="STRING" id="1353537.TP2_00920"/>
<dbReference type="PROSITE" id="PS50928">
    <property type="entry name" value="ABC_TM1"/>
    <property type="match status" value="2"/>
</dbReference>
<keyword evidence="2 8" id="KW-0813">Transport</keyword>
<comment type="subcellular location">
    <subcellularLocation>
        <location evidence="1">Cell inner membrane</location>
        <topology evidence="1">Multi-pass membrane protein</topology>
    </subcellularLocation>
    <subcellularLocation>
        <location evidence="8">Cell membrane</location>
        <topology evidence="8">Multi-pass membrane protein</topology>
    </subcellularLocation>
</comment>
<gene>
    <name evidence="11" type="ORF">TP2_00920</name>
</gene>
<evidence type="ECO:0000256" key="9">
    <source>
        <dbReference type="SAM" id="MobiDB-lite"/>
    </source>
</evidence>
<feature type="domain" description="ABC transmembrane type-1" evidence="10">
    <location>
        <begin position="347"/>
        <end position="553"/>
    </location>
</feature>
<evidence type="ECO:0000313" key="11">
    <source>
        <dbReference type="EMBL" id="KEO56114.1"/>
    </source>
</evidence>
<dbReference type="InterPro" id="IPR000515">
    <property type="entry name" value="MetI-like"/>
</dbReference>
<dbReference type="OrthoDB" id="9790211at2"/>
<dbReference type="AlphaFoldDB" id="A0A074JI41"/>
<accession>A0A074JI41</accession>
<keyword evidence="3" id="KW-1003">Cell membrane</keyword>
<feature type="region of interest" description="Disordered" evidence="9">
    <location>
        <begin position="1"/>
        <end position="21"/>
    </location>
</feature>
<evidence type="ECO:0000256" key="5">
    <source>
        <dbReference type="ARBA" id="ARBA00022692"/>
    </source>
</evidence>
<evidence type="ECO:0000256" key="1">
    <source>
        <dbReference type="ARBA" id="ARBA00004429"/>
    </source>
</evidence>
<dbReference type="PANTHER" id="PTHR43357">
    <property type="entry name" value="INNER MEMBRANE ABC TRANSPORTER PERMEASE PROTEIN YDCV"/>
    <property type="match status" value="1"/>
</dbReference>
<keyword evidence="12" id="KW-1185">Reference proteome</keyword>
<feature type="transmembrane region" description="Helical" evidence="8">
    <location>
        <begin position="26"/>
        <end position="48"/>
    </location>
</feature>
<evidence type="ECO:0000259" key="10">
    <source>
        <dbReference type="PROSITE" id="PS50928"/>
    </source>
</evidence>
<keyword evidence="7 8" id="KW-0472">Membrane</keyword>
<keyword evidence="6 8" id="KW-1133">Transmembrane helix</keyword>
<feature type="transmembrane region" description="Helical" evidence="8">
    <location>
        <begin position="427"/>
        <end position="448"/>
    </location>
</feature>
<dbReference type="EMBL" id="AUND01000001">
    <property type="protein sequence ID" value="KEO56114.1"/>
    <property type="molecule type" value="Genomic_DNA"/>
</dbReference>
<dbReference type="RefSeq" id="WP_038072386.1">
    <property type="nucleotide sequence ID" value="NZ_AUND01000001.1"/>
</dbReference>
<keyword evidence="5 8" id="KW-0812">Transmembrane</keyword>
<evidence type="ECO:0000256" key="4">
    <source>
        <dbReference type="ARBA" id="ARBA00022519"/>
    </source>
</evidence>
<feature type="transmembrane region" description="Helical" evidence="8">
    <location>
        <begin position="538"/>
        <end position="558"/>
    </location>
</feature>
<protein>
    <recommendedName>
        <fullName evidence="10">ABC transmembrane type-1 domain-containing protein</fullName>
    </recommendedName>
</protein>
<dbReference type="CDD" id="cd06261">
    <property type="entry name" value="TM_PBP2"/>
    <property type="match status" value="2"/>
</dbReference>
<dbReference type="FunFam" id="1.10.3720.10:FF:000088">
    <property type="entry name" value="Iron(III) ABC transporter, permease protein"/>
    <property type="match status" value="1"/>
</dbReference>
<dbReference type="Proteomes" id="UP000027432">
    <property type="component" value="Unassembled WGS sequence"/>
</dbReference>
<feature type="transmembrane region" description="Helical" evidence="8">
    <location>
        <begin position="295"/>
        <end position="326"/>
    </location>
</feature>
<dbReference type="eggNOG" id="COG1178">
    <property type="taxonomic scope" value="Bacteria"/>
</dbReference>
<keyword evidence="4" id="KW-0997">Cell inner membrane</keyword>
<sequence length="562" mass="58869">MNSEQTTQVIGARAPSARKHVPGSGLWSLGALVIAGLVLAPILAVGWMALDPRENIWPHLIATTLPRYLVNTAVLTGGVGLLASAVGAGAAWLVVMYRFPGHRVLEWLLLLPLAIPAYVGAYALTDFLDYSGPVQTALRAAFGWASARDYWFPEIRSREAAVVVLSAALYPYIYLITRAALREQSGASYEVARALGTGPFGLFWRVGLPLARPAIAAGAAIAMMETVADFGVVDHFGVQTLTTGIFTTWLSGGNAGGAAQLSLVILGIVFALFALEKLSRRKVRYFQTARQSRPVLAQSLTGWAGWAAMALCALPVAVGFVLPVAVMGSHALANPDAWFGRGLGLALWHTVFTGGMAAAITVTLALFMVYGVRLSGRSLPRVVLPLTTLGYAAPGAVLAVGILIPLAGLDHALADGIAALTGYDPGLMLTGSAFAIILAYVVRFFAIAQGAADAAFGRVPPSLPMAARSLGRGPGGVLRELYLPLMRGSVGSALLLVFVDCVKELPATLLLRPFNFETLATRTQEKASLENLGDASPAALLVSAVGLVAVAILARANLGRSR</sequence>
<dbReference type="PANTHER" id="PTHR43357:SF3">
    <property type="entry name" value="FE(3+)-TRANSPORT SYSTEM PERMEASE PROTEIN FBPB 2"/>
    <property type="match status" value="1"/>
</dbReference>
<feature type="domain" description="ABC transmembrane type-1" evidence="10">
    <location>
        <begin position="69"/>
        <end position="276"/>
    </location>
</feature>
<evidence type="ECO:0000256" key="3">
    <source>
        <dbReference type="ARBA" id="ARBA00022475"/>
    </source>
</evidence>
<name>A0A074JI41_9RHOB</name>
<dbReference type="GO" id="GO:0055085">
    <property type="term" value="P:transmembrane transport"/>
    <property type="evidence" value="ECO:0007669"/>
    <property type="project" value="InterPro"/>
</dbReference>
<dbReference type="Gene3D" id="1.10.3720.10">
    <property type="entry name" value="MetI-like"/>
    <property type="match status" value="2"/>
</dbReference>
<comment type="similarity">
    <text evidence="8">Belongs to the binding-protein-dependent transport system permease family.</text>
</comment>
<organism evidence="11 12">
    <name type="scientific">Thioclava pacifica DSM 10166</name>
    <dbReference type="NCBI Taxonomy" id="1353537"/>
    <lineage>
        <taxon>Bacteria</taxon>
        <taxon>Pseudomonadati</taxon>
        <taxon>Pseudomonadota</taxon>
        <taxon>Alphaproteobacteria</taxon>
        <taxon>Rhodobacterales</taxon>
        <taxon>Paracoccaceae</taxon>
        <taxon>Thioclava</taxon>
    </lineage>
</organism>
<reference evidence="11 12" key="1">
    <citation type="submission" date="2013-07" db="EMBL/GenBank/DDBJ databases">
        <title>Thioclava pacifica DSM 10166 Genome Sequencing.</title>
        <authorList>
            <person name="Lai Q."/>
            <person name="Shao Z."/>
        </authorList>
    </citation>
    <scope>NUCLEOTIDE SEQUENCE [LARGE SCALE GENOMIC DNA]</scope>
    <source>
        <strain evidence="11 12">DSM 10166</strain>
    </source>
</reference>
<feature type="transmembrane region" description="Helical" evidence="8">
    <location>
        <begin position="382"/>
        <end position="407"/>
    </location>
</feature>
<feature type="transmembrane region" description="Helical" evidence="8">
    <location>
        <begin position="160"/>
        <end position="181"/>
    </location>
</feature>
<evidence type="ECO:0000256" key="2">
    <source>
        <dbReference type="ARBA" id="ARBA00022448"/>
    </source>
</evidence>
<comment type="caution">
    <text evidence="11">The sequence shown here is derived from an EMBL/GenBank/DDBJ whole genome shotgun (WGS) entry which is preliminary data.</text>
</comment>
<dbReference type="GO" id="GO:0005886">
    <property type="term" value="C:plasma membrane"/>
    <property type="evidence" value="ECO:0007669"/>
    <property type="project" value="UniProtKB-SubCell"/>
</dbReference>
<evidence type="ECO:0000256" key="6">
    <source>
        <dbReference type="ARBA" id="ARBA00022989"/>
    </source>
</evidence>
<dbReference type="SUPFAM" id="SSF161098">
    <property type="entry name" value="MetI-like"/>
    <property type="match status" value="2"/>
</dbReference>
<dbReference type="InterPro" id="IPR035906">
    <property type="entry name" value="MetI-like_sf"/>
</dbReference>
<feature type="transmembrane region" description="Helical" evidence="8">
    <location>
        <begin position="68"/>
        <end position="95"/>
    </location>
</feature>
<evidence type="ECO:0000256" key="7">
    <source>
        <dbReference type="ARBA" id="ARBA00023136"/>
    </source>
</evidence>
<evidence type="ECO:0000313" key="12">
    <source>
        <dbReference type="Proteomes" id="UP000027432"/>
    </source>
</evidence>
<proteinExistence type="inferred from homology"/>